<accession>A0A1E5VRJ1</accession>
<dbReference type="AlphaFoldDB" id="A0A1E5VRJ1"/>
<reference evidence="2 3" key="1">
    <citation type="submission" date="2016-09" db="EMBL/GenBank/DDBJ databases">
        <title>The draft genome of Dichanthelium oligosanthes: A C3 panicoid grass species.</title>
        <authorList>
            <person name="Studer A.J."/>
            <person name="Schnable J.C."/>
            <person name="Brutnell T.P."/>
        </authorList>
    </citation>
    <scope>NUCLEOTIDE SEQUENCE [LARGE SCALE GENOMIC DNA]</scope>
    <source>
        <strain evidence="3">cv. Kellogg 1175</strain>
        <tissue evidence="2">Leaf</tissue>
    </source>
</reference>
<name>A0A1E5VRJ1_9POAL</name>
<dbReference type="Proteomes" id="UP000095767">
    <property type="component" value="Unassembled WGS sequence"/>
</dbReference>
<evidence type="ECO:0000313" key="3">
    <source>
        <dbReference type="Proteomes" id="UP000095767"/>
    </source>
</evidence>
<protein>
    <submittedName>
        <fullName evidence="2">Uncharacterized protein</fullName>
    </submittedName>
</protein>
<comment type="caution">
    <text evidence="2">The sequence shown here is derived from an EMBL/GenBank/DDBJ whole genome shotgun (WGS) entry which is preliminary data.</text>
</comment>
<proteinExistence type="predicted"/>
<organism evidence="2 3">
    <name type="scientific">Dichanthelium oligosanthes</name>
    <dbReference type="NCBI Taxonomy" id="888268"/>
    <lineage>
        <taxon>Eukaryota</taxon>
        <taxon>Viridiplantae</taxon>
        <taxon>Streptophyta</taxon>
        <taxon>Embryophyta</taxon>
        <taxon>Tracheophyta</taxon>
        <taxon>Spermatophyta</taxon>
        <taxon>Magnoliopsida</taxon>
        <taxon>Liliopsida</taxon>
        <taxon>Poales</taxon>
        <taxon>Poaceae</taxon>
        <taxon>PACMAD clade</taxon>
        <taxon>Panicoideae</taxon>
        <taxon>Panicodae</taxon>
        <taxon>Paniceae</taxon>
        <taxon>Dichantheliinae</taxon>
        <taxon>Dichanthelium</taxon>
    </lineage>
</organism>
<keyword evidence="3" id="KW-1185">Reference proteome</keyword>
<gene>
    <name evidence="2" type="ORF">BAE44_0011244</name>
</gene>
<feature type="compositionally biased region" description="Polar residues" evidence="1">
    <location>
        <begin position="1"/>
        <end position="10"/>
    </location>
</feature>
<dbReference type="OrthoDB" id="5586401at2759"/>
<evidence type="ECO:0000256" key="1">
    <source>
        <dbReference type="SAM" id="MobiDB-lite"/>
    </source>
</evidence>
<dbReference type="PANTHER" id="PTHR48236">
    <property type="entry name" value="COX19-LIKE CHCH FAMILY PROTEIN"/>
    <property type="match status" value="1"/>
</dbReference>
<feature type="region of interest" description="Disordered" evidence="1">
    <location>
        <begin position="1"/>
        <end position="27"/>
    </location>
</feature>
<dbReference type="PANTHER" id="PTHR48236:SF1">
    <property type="entry name" value="COX19-LIKE CHCH FAMILY PROTEIN"/>
    <property type="match status" value="1"/>
</dbReference>
<dbReference type="EMBL" id="LWDX02031775">
    <property type="protein sequence ID" value="OEL27737.1"/>
    <property type="molecule type" value="Genomic_DNA"/>
</dbReference>
<sequence>MEPSSSNSRNVPLPVSQRPLHVTDADEEDESVKQLNECATIYLALQALASPPRGLLWAQDCLVESNRIWKACQARKSSNLAAQNFSSLKPDLLVPR</sequence>
<evidence type="ECO:0000313" key="2">
    <source>
        <dbReference type="EMBL" id="OEL27737.1"/>
    </source>
</evidence>